<evidence type="ECO:0000256" key="9">
    <source>
        <dbReference type="HAMAP-Rule" id="MF_01023"/>
    </source>
</evidence>
<dbReference type="EMBL" id="AEVO01000134">
    <property type="protein sequence ID" value="EFY06313.1"/>
    <property type="molecule type" value="Genomic_DNA"/>
</dbReference>
<dbReference type="GO" id="GO:0030170">
    <property type="term" value="F:pyridoxal phosphate binding"/>
    <property type="evidence" value="ECO:0007669"/>
    <property type="project" value="InterPro"/>
</dbReference>
<dbReference type="OrthoDB" id="9813612at2"/>
<protein>
    <recommendedName>
        <fullName evidence="9">Histidinol-phosphate aminotransferase</fullName>
        <ecNumber evidence="9">2.6.1.9</ecNumber>
    </recommendedName>
    <alternativeName>
        <fullName evidence="9">Imidazole acetol-phosphate transaminase</fullName>
    </alternativeName>
</protein>
<evidence type="ECO:0000256" key="3">
    <source>
        <dbReference type="ARBA" id="ARBA00007970"/>
    </source>
</evidence>
<dbReference type="UniPathway" id="UPA00031">
    <property type="reaction ID" value="UER00012"/>
</dbReference>
<evidence type="ECO:0000256" key="7">
    <source>
        <dbReference type="ARBA" id="ARBA00022898"/>
    </source>
</evidence>
<dbReference type="InterPro" id="IPR001917">
    <property type="entry name" value="Aminotrans_II_pyridoxalP_BS"/>
</dbReference>
<feature type="domain" description="Aminotransferase class I/classII large" evidence="10">
    <location>
        <begin position="35"/>
        <end position="360"/>
    </location>
</feature>
<dbReference type="InterPro" id="IPR050106">
    <property type="entry name" value="HistidinolP_aminotransfase"/>
</dbReference>
<dbReference type="InterPro" id="IPR004839">
    <property type="entry name" value="Aminotransferase_I/II_large"/>
</dbReference>
<evidence type="ECO:0000256" key="2">
    <source>
        <dbReference type="ARBA" id="ARBA00005011"/>
    </source>
</evidence>
<evidence type="ECO:0000256" key="6">
    <source>
        <dbReference type="ARBA" id="ARBA00022679"/>
    </source>
</evidence>
<keyword evidence="7 9" id="KW-0663">Pyridoxal phosphate</keyword>
<comment type="cofactor">
    <cofactor evidence="1 9">
        <name>pyridoxal 5'-phosphate</name>
        <dbReference type="ChEBI" id="CHEBI:597326"/>
    </cofactor>
</comment>
<organism evidence="11 12">
    <name type="scientific">Succinatimonas hippei (strain DSM 22608 / JCM 16073 / KCTC 15190 / YIT 12066)</name>
    <dbReference type="NCBI Taxonomy" id="762983"/>
    <lineage>
        <taxon>Bacteria</taxon>
        <taxon>Pseudomonadati</taxon>
        <taxon>Pseudomonadota</taxon>
        <taxon>Gammaproteobacteria</taxon>
        <taxon>Aeromonadales</taxon>
        <taxon>Succinivibrionaceae</taxon>
        <taxon>Succinatimonas</taxon>
    </lineage>
</organism>
<name>E8LME8_SUCHY</name>
<evidence type="ECO:0000256" key="5">
    <source>
        <dbReference type="ARBA" id="ARBA00022576"/>
    </source>
</evidence>
<evidence type="ECO:0000256" key="4">
    <source>
        <dbReference type="ARBA" id="ARBA00011738"/>
    </source>
</evidence>
<dbReference type="InterPro" id="IPR015421">
    <property type="entry name" value="PyrdxlP-dep_Trfase_major"/>
</dbReference>
<dbReference type="NCBIfam" id="TIGR01141">
    <property type="entry name" value="hisC"/>
    <property type="match status" value="1"/>
</dbReference>
<comment type="catalytic activity">
    <reaction evidence="8 9">
        <text>L-histidinol phosphate + 2-oxoglutarate = 3-(imidazol-4-yl)-2-oxopropyl phosphate + L-glutamate</text>
        <dbReference type="Rhea" id="RHEA:23744"/>
        <dbReference type="ChEBI" id="CHEBI:16810"/>
        <dbReference type="ChEBI" id="CHEBI:29985"/>
        <dbReference type="ChEBI" id="CHEBI:57766"/>
        <dbReference type="ChEBI" id="CHEBI:57980"/>
        <dbReference type="EC" id="2.6.1.9"/>
    </reaction>
</comment>
<dbReference type="InterPro" id="IPR005861">
    <property type="entry name" value="HisP_aminotrans"/>
</dbReference>
<evidence type="ECO:0000256" key="1">
    <source>
        <dbReference type="ARBA" id="ARBA00001933"/>
    </source>
</evidence>
<dbReference type="GO" id="GO:0004400">
    <property type="term" value="F:histidinol-phosphate transaminase activity"/>
    <property type="evidence" value="ECO:0007669"/>
    <property type="project" value="UniProtKB-UniRule"/>
</dbReference>
<dbReference type="HOGENOM" id="CLU_017584_3_3_6"/>
<sequence length="368" mass="41259">MTDYTSMANGGLPRISPYQAGKPIEEVQRELGLSEVIKLASNENPFGMSKKAVAKCAEALNSSHIYPDSNGYYLKQKLFEKFGYDPKTITLGDGSNELINLIFQTFINNKVNVVIPAYSFVVYPMEATVADAQVKTIPLKDWVIDLDAVYDAIDSNTRMVVLANPANPTGTAVNINKLKEFVKKVPHETLVVIDEAYNEYQKEEDFDDTAKWIAECPNLIVSRTFSKAYGLAGLRIGYMVSNEEIASLVNRLRAPFNVNAIALTAAIEALDDTDHLKMVVAENAKERDRYVKYCEDHNLYMIPSQANFVSIDFKRDAFPIYDALLHRGVIVRPLKGYKLDTILRISIGTHVENTKLFKALDEILKSLK</sequence>
<dbReference type="RefSeq" id="WP_009144086.1">
    <property type="nucleotide sequence ID" value="NZ_GL831060.1"/>
</dbReference>
<evidence type="ECO:0000313" key="12">
    <source>
        <dbReference type="Proteomes" id="UP000018458"/>
    </source>
</evidence>
<feature type="modified residue" description="N6-(pyridoxal phosphate)lysine" evidence="9">
    <location>
        <position position="227"/>
    </location>
</feature>
<evidence type="ECO:0000259" key="10">
    <source>
        <dbReference type="Pfam" id="PF00155"/>
    </source>
</evidence>
<dbReference type="SUPFAM" id="SSF53383">
    <property type="entry name" value="PLP-dependent transferases"/>
    <property type="match status" value="1"/>
</dbReference>
<dbReference type="HAMAP" id="MF_01023">
    <property type="entry name" value="HisC_aminotrans_2"/>
    <property type="match status" value="1"/>
</dbReference>
<dbReference type="STRING" id="762983.HMPREF9444_01936"/>
<comment type="pathway">
    <text evidence="2 9">Amino-acid biosynthesis; L-histidine biosynthesis; L-histidine from 5-phospho-alpha-D-ribose 1-diphosphate: step 7/9.</text>
</comment>
<evidence type="ECO:0000256" key="8">
    <source>
        <dbReference type="ARBA" id="ARBA00047481"/>
    </source>
</evidence>
<dbReference type="PROSITE" id="PS00599">
    <property type="entry name" value="AA_TRANSFER_CLASS_2"/>
    <property type="match status" value="1"/>
</dbReference>
<dbReference type="eggNOG" id="COG0079">
    <property type="taxonomic scope" value="Bacteria"/>
</dbReference>
<keyword evidence="5 9" id="KW-0032">Aminotransferase</keyword>
<dbReference type="EC" id="2.6.1.9" evidence="9"/>
<dbReference type="Proteomes" id="UP000018458">
    <property type="component" value="Unassembled WGS sequence"/>
</dbReference>
<keyword evidence="6 9" id="KW-0808">Transferase</keyword>
<proteinExistence type="inferred from homology"/>
<dbReference type="Gene3D" id="3.40.640.10">
    <property type="entry name" value="Type I PLP-dependent aspartate aminotransferase-like (Major domain)"/>
    <property type="match status" value="1"/>
</dbReference>
<dbReference type="PANTHER" id="PTHR43643:SF3">
    <property type="entry name" value="HISTIDINOL-PHOSPHATE AMINOTRANSFERASE"/>
    <property type="match status" value="1"/>
</dbReference>
<keyword evidence="12" id="KW-1185">Reference proteome</keyword>
<gene>
    <name evidence="9 11" type="primary">hisC</name>
    <name evidence="11" type="ORF">HMPREF9444_01936</name>
</gene>
<reference evidence="11 12" key="1">
    <citation type="submission" date="2011-01" db="EMBL/GenBank/DDBJ databases">
        <authorList>
            <person name="Weinstock G."/>
            <person name="Sodergren E."/>
            <person name="Clifton S."/>
            <person name="Fulton L."/>
            <person name="Fulton B."/>
            <person name="Courtney L."/>
            <person name="Fronick C."/>
            <person name="Harrison M."/>
            <person name="Strong C."/>
            <person name="Farmer C."/>
            <person name="Delahaunty K."/>
            <person name="Markovic C."/>
            <person name="Hall O."/>
            <person name="Minx P."/>
            <person name="Tomlinson C."/>
            <person name="Mitreva M."/>
            <person name="Hou S."/>
            <person name="Chen J."/>
            <person name="Wollam A."/>
            <person name="Pepin K.H."/>
            <person name="Johnson M."/>
            <person name="Bhonagiri V."/>
            <person name="Zhang X."/>
            <person name="Suruliraj S."/>
            <person name="Warren W."/>
            <person name="Chinwalla A."/>
            <person name="Mardis E.R."/>
            <person name="Wilson R.K."/>
        </authorList>
    </citation>
    <scope>NUCLEOTIDE SEQUENCE [LARGE SCALE GENOMIC DNA]</scope>
    <source>
        <strain evidence="12">DSM 22608 / JCM 16073 / KCTC 15190 / YIT 12066</strain>
    </source>
</reference>
<keyword evidence="9" id="KW-0368">Histidine biosynthesis</keyword>
<evidence type="ECO:0000313" key="11">
    <source>
        <dbReference type="EMBL" id="EFY06313.1"/>
    </source>
</evidence>
<dbReference type="Gene3D" id="3.90.1150.10">
    <property type="entry name" value="Aspartate Aminotransferase, domain 1"/>
    <property type="match status" value="1"/>
</dbReference>
<comment type="similarity">
    <text evidence="3 9">Belongs to the class-II pyridoxal-phosphate-dependent aminotransferase family. Histidinol-phosphate aminotransferase subfamily.</text>
</comment>
<comment type="caution">
    <text evidence="11">The sequence shown here is derived from an EMBL/GenBank/DDBJ whole genome shotgun (WGS) entry which is preliminary data.</text>
</comment>
<dbReference type="GO" id="GO:0000105">
    <property type="term" value="P:L-histidine biosynthetic process"/>
    <property type="evidence" value="ECO:0007669"/>
    <property type="project" value="UniProtKB-UniRule"/>
</dbReference>
<comment type="subunit">
    <text evidence="4 9">Homodimer.</text>
</comment>
<dbReference type="PANTHER" id="PTHR43643">
    <property type="entry name" value="HISTIDINOL-PHOSPHATE AMINOTRANSFERASE 2"/>
    <property type="match status" value="1"/>
</dbReference>
<dbReference type="InterPro" id="IPR015422">
    <property type="entry name" value="PyrdxlP-dep_Trfase_small"/>
</dbReference>
<dbReference type="CDD" id="cd00609">
    <property type="entry name" value="AAT_like"/>
    <property type="match status" value="1"/>
</dbReference>
<dbReference type="Pfam" id="PF00155">
    <property type="entry name" value="Aminotran_1_2"/>
    <property type="match status" value="1"/>
</dbReference>
<accession>E8LME8</accession>
<keyword evidence="9" id="KW-0028">Amino-acid biosynthesis</keyword>
<dbReference type="AlphaFoldDB" id="E8LME8"/>
<dbReference type="InterPro" id="IPR015424">
    <property type="entry name" value="PyrdxlP-dep_Trfase"/>
</dbReference>